<dbReference type="SUPFAM" id="SSF53098">
    <property type="entry name" value="Ribonuclease H-like"/>
    <property type="match status" value="1"/>
</dbReference>
<evidence type="ECO:0000259" key="3">
    <source>
        <dbReference type="Pfam" id="PF13976"/>
    </source>
</evidence>
<dbReference type="Gene3D" id="3.30.420.10">
    <property type="entry name" value="Ribonuclease H-like superfamily/Ribonuclease H"/>
    <property type="match status" value="2"/>
</dbReference>
<proteinExistence type="predicted"/>
<dbReference type="PANTHER" id="PTHR42648:SF26">
    <property type="entry name" value="INTEGRASE CATALYTIC DOMAIN-CONTAINING PROTEIN"/>
    <property type="match status" value="1"/>
</dbReference>
<evidence type="ECO:0000313" key="4">
    <source>
        <dbReference type="EMBL" id="KYP36194.1"/>
    </source>
</evidence>
<dbReference type="Pfam" id="PF14223">
    <property type="entry name" value="Retrotran_gag_2"/>
    <property type="match status" value="1"/>
</dbReference>
<dbReference type="PANTHER" id="PTHR42648">
    <property type="entry name" value="TRANSPOSASE, PUTATIVE-RELATED"/>
    <property type="match status" value="1"/>
</dbReference>
<keyword evidence="5" id="KW-1185">Reference proteome</keyword>
<feature type="domain" description="GAG-pre-integrase" evidence="3">
    <location>
        <begin position="203"/>
        <end position="259"/>
    </location>
</feature>
<accession>A0A151R0U0</accession>
<name>A0A151R0U0_CAJCA</name>
<dbReference type="InterPro" id="IPR036397">
    <property type="entry name" value="RNaseH_sf"/>
</dbReference>
<feature type="domain" description="GAG-pre-integrase" evidence="3">
    <location>
        <begin position="462"/>
        <end position="534"/>
    </location>
</feature>
<dbReference type="EMBL" id="KQ484252">
    <property type="protein sequence ID" value="KYP36194.1"/>
    <property type="molecule type" value="Genomic_DNA"/>
</dbReference>
<protein>
    <submittedName>
        <fullName evidence="4">Retrovirus-related Pol polyprotein from transposon TNT 1-94</fullName>
    </submittedName>
</protein>
<dbReference type="InterPro" id="IPR012337">
    <property type="entry name" value="RNaseH-like_sf"/>
</dbReference>
<keyword evidence="2" id="KW-0732">Signal</keyword>
<feature type="region of interest" description="Disordered" evidence="1">
    <location>
        <begin position="345"/>
        <end position="382"/>
    </location>
</feature>
<feature type="compositionally biased region" description="Low complexity" evidence="1">
    <location>
        <begin position="353"/>
        <end position="378"/>
    </location>
</feature>
<dbReference type="GO" id="GO:0003676">
    <property type="term" value="F:nucleic acid binding"/>
    <property type="evidence" value="ECO:0007669"/>
    <property type="project" value="InterPro"/>
</dbReference>
<dbReference type="AlphaFoldDB" id="A0A151R0U0"/>
<evidence type="ECO:0000313" key="5">
    <source>
        <dbReference type="Proteomes" id="UP000075243"/>
    </source>
</evidence>
<dbReference type="Pfam" id="PF13976">
    <property type="entry name" value="gag_pre-integrs"/>
    <property type="match status" value="2"/>
</dbReference>
<dbReference type="Gramene" id="C.cajan_42758.t">
    <property type="protein sequence ID" value="C.cajan_42758.t"/>
    <property type="gene ID" value="C.cajan_42758"/>
</dbReference>
<dbReference type="InterPro" id="IPR039537">
    <property type="entry name" value="Retrotran_Ty1/copia-like"/>
</dbReference>
<evidence type="ECO:0000256" key="2">
    <source>
        <dbReference type="SAM" id="SignalP"/>
    </source>
</evidence>
<reference evidence="4" key="1">
    <citation type="journal article" date="2012" name="Nat. Biotechnol.">
        <title>Draft genome sequence of pigeonpea (Cajanus cajan), an orphan legume crop of resource-poor farmers.</title>
        <authorList>
            <person name="Varshney R.K."/>
            <person name="Chen W."/>
            <person name="Li Y."/>
            <person name="Bharti A.K."/>
            <person name="Saxena R.K."/>
            <person name="Schlueter J.A."/>
            <person name="Donoghue M.T."/>
            <person name="Azam S."/>
            <person name="Fan G."/>
            <person name="Whaley A.M."/>
            <person name="Farmer A.D."/>
            <person name="Sheridan J."/>
            <person name="Iwata A."/>
            <person name="Tuteja R."/>
            <person name="Penmetsa R.V."/>
            <person name="Wu W."/>
            <person name="Upadhyaya H.D."/>
            <person name="Yang S.P."/>
            <person name="Shah T."/>
            <person name="Saxena K.B."/>
            <person name="Michael T."/>
            <person name="McCombie W.R."/>
            <person name="Yang B."/>
            <person name="Zhang G."/>
            <person name="Yang H."/>
            <person name="Wang J."/>
            <person name="Spillane C."/>
            <person name="Cook D.R."/>
            <person name="May G.D."/>
            <person name="Xu X."/>
            <person name="Jackson S.A."/>
        </authorList>
    </citation>
    <scope>NUCLEOTIDE SEQUENCE [LARGE SCALE GENOMIC DNA]</scope>
</reference>
<gene>
    <name evidence="4" type="ORF">KK1_042705</name>
</gene>
<sequence length="603" mass="68449">MLFSWLLSSLSESVLPRVLGCKHSYEIWDKIHKHYYSHLHAKKRQLRSELKSSKIGPSQPISEYILRIRAIINSLIAVGELVTNQDQIDTILDGLPEDYNSFVMMIYGRSDSISVTDVESLLLVQEAQLEKYRQDLTSPSVSVNAVQGPQDSHFQSQSQFVSNRGGFQFSNRGGRYCGGRYRGRGRNRGGGQRPTCQLCYKYVSSINTAAKNTISFATWHSRLGHPNADVMKLVFRNFNIQSVNNNNSNFCTSCCLDKSHRLHSNLSQTVYNTPFELVFSDLWGHAPATSTCGYQYYLTFVDAHTRFTWIYLLKNKAQTLGIFKKFHAMVKNQYHHPIKALQTDWGAHHPPQTSSSNLSATSSHETSPSPTNPTPSTMEPHKKTVCAANGNTTSIIGEGSLTLTNSLNLDSVLVVPDLNYNLLSVSKITTSLSCVVIFWPEFCVFKDIQTRQTIGCGIKRGKLYYLDLATKSINKLQQALIVDSFEEEKKKSEIWLWHRRLGHASFGYLKKFPSLFTHCDISSFRWEFCQLAKSHRASFPLTFNKSKTPFLLIHSYVWGPSKVLTLGGSRWFVTFIDDCTRMTWLYLMKSKSGDNGEYQSIDF</sequence>
<feature type="signal peptide" evidence="2">
    <location>
        <begin position="1"/>
        <end position="20"/>
    </location>
</feature>
<feature type="chain" id="PRO_5007587660" evidence="2">
    <location>
        <begin position="21"/>
        <end position="603"/>
    </location>
</feature>
<dbReference type="Proteomes" id="UP000075243">
    <property type="component" value="Unassembled WGS sequence"/>
</dbReference>
<dbReference type="InterPro" id="IPR025724">
    <property type="entry name" value="GAG-pre-integrase_dom"/>
</dbReference>
<evidence type="ECO:0000256" key="1">
    <source>
        <dbReference type="SAM" id="MobiDB-lite"/>
    </source>
</evidence>
<organism evidence="4 5">
    <name type="scientific">Cajanus cajan</name>
    <name type="common">Pigeon pea</name>
    <name type="synonym">Cajanus indicus</name>
    <dbReference type="NCBI Taxonomy" id="3821"/>
    <lineage>
        <taxon>Eukaryota</taxon>
        <taxon>Viridiplantae</taxon>
        <taxon>Streptophyta</taxon>
        <taxon>Embryophyta</taxon>
        <taxon>Tracheophyta</taxon>
        <taxon>Spermatophyta</taxon>
        <taxon>Magnoliopsida</taxon>
        <taxon>eudicotyledons</taxon>
        <taxon>Gunneridae</taxon>
        <taxon>Pentapetalae</taxon>
        <taxon>rosids</taxon>
        <taxon>fabids</taxon>
        <taxon>Fabales</taxon>
        <taxon>Fabaceae</taxon>
        <taxon>Papilionoideae</taxon>
        <taxon>50 kb inversion clade</taxon>
        <taxon>NPAAA clade</taxon>
        <taxon>indigoferoid/millettioid clade</taxon>
        <taxon>Phaseoleae</taxon>
        <taxon>Cajanus</taxon>
    </lineage>
</organism>